<organism evidence="1 2">
    <name type="scientific">Paramecium pentaurelia</name>
    <dbReference type="NCBI Taxonomy" id="43138"/>
    <lineage>
        <taxon>Eukaryota</taxon>
        <taxon>Sar</taxon>
        <taxon>Alveolata</taxon>
        <taxon>Ciliophora</taxon>
        <taxon>Intramacronucleata</taxon>
        <taxon>Oligohymenophorea</taxon>
        <taxon>Peniculida</taxon>
        <taxon>Parameciidae</taxon>
        <taxon>Paramecium</taxon>
    </lineage>
</organism>
<evidence type="ECO:0000313" key="2">
    <source>
        <dbReference type="Proteomes" id="UP000689195"/>
    </source>
</evidence>
<gene>
    <name evidence="1" type="ORF">PPENT_87.1.T0200329</name>
</gene>
<dbReference type="OrthoDB" id="320041at2759"/>
<name>A0A8S1TFK6_9CILI</name>
<dbReference type="Proteomes" id="UP000689195">
    <property type="component" value="Unassembled WGS sequence"/>
</dbReference>
<dbReference type="AlphaFoldDB" id="A0A8S1TFK6"/>
<proteinExistence type="predicted"/>
<evidence type="ECO:0000313" key="1">
    <source>
        <dbReference type="EMBL" id="CAD8150557.1"/>
    </source>
</evidence>
<sequence>MSNSLTQFQNSFQLKSIEQLFNCEKTDQNQDIYSEIISNLASDFTLINQKFVIEWIQFTKKLQNLLIEAEVKLKRAEMVGTKTTYQLVHQDQVSLNLQQQQISDIIKNLQSQIEKKKINIPNLDSEQIKTAKFENDENIKYIEKLLQKLNEYNMVLLKQTLNPTYSFQVESYDVSQIFSDETTFRTHQQQQQISNLDTFKQQE</sequence>
<accession>A0A8S1TFK6</accession>
<dbReference type="EMBL" id="CAJJDO010000020">
    <property type="protein sequence ID" value="CAD8150557.1"/>
    <property type="molecule type" value="Genomic_DNA"/>
</dbReference>
<comment type="caution">
    <text evidence="1">The sequence shown here is derived from an EMBL/GenBank/DDBJ whole genome shotgun (WGS) entry which is preliminary data.</text>
</comment>
<reference evidence="1" key="1">
    <citation type="submission" date="2021-01" db="EMBL/GenBank/DDBJ databases">
        <authorList>
            <consortium name="Genoscope - CEA"/>
            <person name="William W."/>
        </authorList>
    </citation>
    <scope>NUCLEOTIDE SEQUENCE</scope>
</reference>
<keyword evidence="2" id="KW-1185">Reference proteome</keyword>
<protein>
    <submittedName>
        <fullName evidence="1">Uncharacterized protein</fullName>
    </submittedName>
</protein>